<dbReference type="Gene3D" id="3.40.50.12580">
    <property type="match status" value="1"/>
</dbReference>
<name>A0A494VYT8_9SPHI</name>
<dbReference type="SUPFAM" id="SSF53756">
    <property type="entry name" value="UDP-Glycosyltransferase/glycogen phosphorylase"/>
    <property type="match status" value="1"/>
</dbReference>
<protein>
    <recommendedName>
        <fullName evidence="3">UDP-N-acetyl glucosamine 2-epimerase</fullName>
    </recommendedName>
</protein>
<dbReference type="EMBL" id="CP032869">
    <property type="protein sequence ID" value="AYL96162.1"/>
    <property type="molecule type" value="Genomic_DNA"/>
</dbReference>
<dbReference type="Proteomes" id="UP000270046">
    <property type="component" value="Chromosome"/>
</dbReference>
<keyword evidence="2" id="KW-1185">Reference proteome</keyword>
<proteinExistence type="predicted"/>
<reference evidence="1 2" key="1">
    <citation type="submission" date="2018-10" db="EMBL/GenBank/DDBJ databases">
        <title>Genome sequencing of Mucilaginibacter sp. HYN0043.</title>
        <authorList>
            <person name="Kim M."/>
            <person name="Yi H."/>
        </authorList>
    </citation>
    <scope>NUCLEOTIDE SEQUENCE [LARGE SCALE GENOMIC DNA]</scope>
    <source>
        <strain evidence="1 2">HYN0043</strain>
    </source>
</reference>
<dbReference type="OrthoDB" id="166868at2"/>
<dbReference type="InterPro" id="IPR043148">
    <property type="entry name" value="TagF_C"/>
</dbReference>
<dbReference type="RefSeq" id="WP_119409766.1">
    <property type="nucleotide sequence ID" value="NZ_CP032869.1"/>
</dbReference>
<organism evidence="1 2">
    <name type="scientific">Mucilaginibacter celer</name>
    <dbReference type="NCBI Taxonomy" id="2305508"/>
    <lineage>
        <taxon>Bacteria</taxon>
        <taxon>Pseudomonadati</taxon>
        <taxon>Bacteroidota</taxon>
        <taxon>Sphingobacteriia</taxon>
        <taxon>Sphingobacteriales</taxon>
        <taxon>Sphingobacteriaceae</taxon>
        <taxon>Mucilaginibacter</taxon>
    </lineage>
</organism>
<accession>A0A494VYT8</accession>
<sequence>MKKILFITGSINQTTQMHQIANELPEFDCWFSQLFTDNAPLNYILNNTKLFNGTVLSNKFRIISEEYLNNHGLQIDFAARKNQYDLVVFCTDLIVPQRMRKTKTIWVQEGMIDRYTPWSHIVRNLKLPPTLCGNTSLNGSSNRCDIYCAASEGYRQYFAGKGTPKSKIVVAGMPNYDNLAQHVNNDFPHHGYVMVATTDMRETFRFENRIAFIKKAVAIANGRPLLFKLHPNENAERAEKEIKANTPAGTLVYAKGNTNHMIANSVELITQYSTVVYTGIALGKKVHSLFDVDELKRLTPVQNGGTSAKNIAALCRDYINYNGAAENYDPIMALAQHQAREEANLQLKPELVETW</sequence>
<dbReference type="AlphaFoldDB" id="A0A494VYT8"/>
<evidence type="ECO:0000313" key="2">
    <source>
        <dbReference type="Proteomes" id="UP000270046"/>
    </source>
</evidence>
<dbReference type="KEGG" id="muh:HYN43_013050"/>
<gene>
    <name evidence="1" type="ORF">HYN43_013050</name>
</gene>
<evidence type="ECO:0000313" key="1">
    <source>
        <dbReference type="EMBL" id="AYL96162.1"/>
    </source>
</evidence>
<evidence type="ECO:0008006" key="3">
    <source>
        <dbReference type="Google" id="ProtNLM"/>
    </source>
</evidence>